<dbReference type="PANTHER" id="PTHR43540:SF1">
    <property type="entry name" value="ISOCHORISMATASE HYDROLASE"/>
    <property type="match status" value="1"/>
</dbReference>
<name>A0ABR4CI47_9HELO</name>
<dbReference type="InterPro" id="IPR050272">
    <property type="entry name" value="Isochorismatase-like_hydrls"/>
</dbReference>
<evidence type="ECO:0000313" key="6">
    <source>
        <dbReference type="Proteomes" id="UP001595075"/>
    </source>
</evidence>
<evidence type="ECO:0000313" key="5">
    <source>
        <dbReference type="EMBL" id="KAL2069639.1"/>
    </source>
</evidence>
<feature type="domain" description="Isochorismatase-like" evidence="4">
    <location>
        <begin position="8"/>
        <end position="167"/>
    </location>
</feature>
<dbReference type="InterPro" id="IPR000868">
    <property type="entry name" value="Isochorismatase-like_dom"/>
</dbReference>
<keyword evidence="2" id="KW-0378">Hydrolase</keyword>
<keyword evidence="6" id="KW-1185">Reference proteome</keyword>
<dbReference type="Pfam" id="PF00857">
    <property type="entry name" value="Isochorismatase"/>
    <property type="match status" value="1"/>
</dbReference>
<evidence type="ECO:0000256" key="3">
    <source>
        <dbReference type="SAM" id="MobiDB-lite"/>
    </source>
</evidence>
<evidence type="ECO:0000259" key="4">
    <source>
        <dbReference type="Pfam" id="PF00857"/>
    </source>
</evidence>
<reference evidence="5 6" key="1">
    <citation type="journal article" date="2024" name="Commun. Biol.">
        <title>Comparative genomic analysis of thermophilic fungi reveals convergent evolutionary adaptations and gene losses.</title>
        <authorList>
            <person name="Steindorff A.S."/>
            <person name="Aguilar-Pontes M.V."/>
            <person name="Robinson A.J."/>
            <person name="Andreopoulos B."/>
            <person name="LaButti K."/>
            <person name="Kuo A."/>
            <person name="Mondo S."/>
            <person name="Riley R."/>
            <person name="Otillar R."/>
            <person name="Haridas S."/>
            <person name="Lipzen A."/>
            <person name="Grimwood J."/>
            <person name="Schmutz J."/>
            <person name="Clum A."/>
            <person name="Reid I.D."/>
            <person name="Moisan M.C."/>
            <person name="Butler G."/>
            <person name="Nguyen T.T.M."/>
            <person name="Dewar K."/>
            <person name="Conant G."/>
            <person name="Drula E."/>
            <person name="Henrissat B."/>
            <person name="Hansel C."/>
            <person name="Singer S."/>
            <person name="Hutchinson M.I."/>
            <person name="de Vries R.P."/>
            <person name="Natvig D.O."/>
            <person name="Powell A.J."/>
            <person name="Tsang A."/>
            <person name="Grigoriev I.V."/>
        </authorList>
    </citation>
    <scope>NUCLEOTIDE SEQUENCE [LARGE SCALE GENOMIC DNA]</scope>
    <source>
        <strain evidence="5 6">CBS 494.80</strain>
    </source>
</reference>
<protein>
    <recommendedName>
        <fullName evidence="4">Isochorismatase-like domain-containing protein</fullName>
    </recommendedName>
</protein>
<proteinExistence type="inferred from homology"/>
<comment type="caution">
    <text evidence="5">The sequence shown here is derived from an EMBL/GenBank/DDBJ whole genome shotgun (WGS) entry which is preliminary data.</text>
</comment>
<evidence type="ECO:0000256" key="1">
    <source>
        <dbReference type="ARBA" id="ARBA00006336"/>
    </source>
</evidence>
<feature type="compositionally biased region" description="Low complexity" evidence="3">
    <location>
        <begin position="63"/>
        <end position="78"/>
    </location>
</feature>
<dbReference type="InterPro" id="IPR036380">
    <property type="entry name" value="Isochorismatase-like_sf"/>
</dbReference>
<dbReference type="PANTHER" id="PTHR43540">
    <property type="entry name" value="PEROXYUREIDOACRYLATE/UREIDOACRYLATE AMIDOHYDROLASE-RELATED"/>
    <property type="match status" value="1"/>
</dbReference>
<dbReference type="SUPFAM" id="SSF52499">
    <property type="entry name" value="Isochorismatase-like hydrolases"/>
    <property type="match status" value="1"/>
</dbReference>
<organism evidence="5 6">
    <name type="scientific">Oculimacula yallundae</name>
    <dbReference type="NCBI Taxonomy" id="86028"/>
    <lineage>
        <taxon>Eukaryota</taxon>
        <taxon>Fungi</taxon>
        <taxon>Dikarya</taxon>
        <taxon>Ascomycota</taxon>
        <taxon>Pezizomycotina</taxon>
        <taxon>Leotiomycetes</taxon>
        <taxon>Helotiales</taxon>
        <taxon>Ploettnerulaceae</taxon>
        <taxon>Oculimacula</taxon>
    </lineage>
</organism>
<gene>
    <name evidence="5" type="ORF">VTL71DRAFT_14318</name>
</gene>
<dbReference type="Proteomes" id="UP001595075">
    <property type="component" value="Unassembled WGS sequence"/>
</dbReference>
<sequence>MALSQPRTAFILIDVQEGLTHPTHWGPSRSNPSFEKNTSSLLTSYRKLLSSSSSPSHHKIIHIQHSSTSPSSPLHSSSPGFNFQPFAQPLADELVIVKTVNSGFIGTNLEQVLREHFAGQPGKLYLAGLTTDHCVNTTTRMAGNLKVADGEDGEEGEIVFVEDATAAWRKGVGEEWFDAEVVHRVNTESLREFARIGKTEELVGEWESWMI</sequence>
<dbReference type="Gene3D" id="3.40.50.850">
    <property type="entry name" value="Isochorismatase-like"/>
    <property type="match status" value="1"/>
</dbReference>
<comment type="similarity">
    <text evidence="1">Belongs to the isochorismatase family.</text>
</comment>
<feature type="region of interest" description="Disordered" evidence="3">
    <location>
        <begin position="59"/>
        <end position="78"/>
    </location>
</feature>
<evidence type="ECO:0000256" key="2">
    <source>
        <dbReference type="ARBA" id="ARBA00022801"/>
    </source>
</evidence>
<dbReference type="EMBL" id="JAZHXI010000007">
    <property type="protein sequence ID" value="KAL2069639.1"/>
    <property type="molecule type" value="Genomic_DNA"/>
</dbReference>
<accession>A0ABR4CI47</accession>